<evidence type="ECO:0000313" key="1">
    <source>
        <dbReference type="EMBL" id="ATY34826.1"/>
    </source>
</evidence>
<gene>
    <name evidence="1" type="ORF">CVN68_22170</name>
</gene>
<dbReference type="EMBL" id="CP024924">
    <property type="protein sequence ID" value="ATY34826.1"/>
    <property type="molecule type" value="Genomic_DNA"/>
</dbReference>
<organism evidence="1 2">
    <name type="scientific">Sphingomonas psychrotolerans</name>
    <dbReference type="NCBI Taxonomy" id="1327635"/>
    <lineage>
        <taxon>Bacteria</taxon>
        <taxon>Pseudomonadati</taxon>
        <taxon>Pseudomonadota</taxon>
        <taxon>Alphaproteobacteria</taxon>
        <taxon>Sphingomonadales</taxon>
        <taxon>Sphingomonadaceae</taxon>
        <taxon>Sphingomonas</taxon>
    </lineage>
</organism>
<sequence>MSRLCGDDTGCLTTPCERPRARDDAVAEIVVERLVPQMVLGIDCLVHLFQPMRLFNDALKRPFR</sequence>
<evidence type="ECO:0000313" key="2">
    <source>
        <dbReference type="Proteomes" id="UP000229081"/>
    </source>
</evidence>
<proteinExistence type="predicted"/>
<keyword evidence="1" id="KW-0614">Plasmid</keyword>
<protein>
    <submittedName>
        <fullName evidence="1">Uncharacterized protein</fullName>
    </submittedName>
</protein>
<dbReference type="AlphaFoldDB" id="A0A2K8MPW6"/>
<dbReference type="Proteomes" id="UP000229081">
    <property type="component" value="Plasmid unnamed"/>
</dbReference>
<geneLocation type="plasmid" evidence="1 2">
    <name>unnamed</name>
</geneLocation>
<reference evidence="1 2" key="1">
    <citation type="submission" date="2017-11" db="EMBL/GenBank/DDBJ databases">
        <title>Complete genome sequence of Sphingomonas sp. Strain Cra20, a psychrotolerant potential plant growth promoting rhizobacteria.</title>
        <authorList>
            <person name="Luo Y."/>
        </authorList>
    </citation>
    <scope>NUCLEOTIDE SEQUENCE [LARGE SCALE GENOMIC DNA]</scope>
    <source>
        <strain evidence="1 2">Cra20</strain>
        <plasmid evidence="1 2">unnamed</plasmid>
    </source>
</reference>
<name>A0A2K8MPW6_9SPHN</name>
<keyword evidence="2" id="KW-1185">Reference proteome</keyword>
<accession>A0A2K8MPW6</accession>
<dbReference type="KEGG" id="sphc:CVN68_22170"/>